<dbReference type="InterPro" id="IPR018624">
    <property type="entry name" value="Sec66"/>
</dbReference>
<accession>S7WA58</accession>
<dbReference type="InParanoid" id="S7WA58"/>
<feature type="signal peptide" evidence="1">
    <location>
        <begin position="1"/>
        <end position="22"/>
    </location>
</feature>
<dbReference type="HOGENOM" id="CLU_133988_0_0_1"/>
<dbReference type="OMA" id="KPGWNIF"/>
<dbReference type="EMBL" id="ATCN01000136">
    <property type="protein sequence ID" value="EPR79731.1"/>
    <property type="molecule type" value="Genomic_DNA"/>
</dbReference>
<evidence type="ECO:0000313" key="2">
    <source>
        <dbReference type="EMBL" id="EPR79731.1"/>
    </source>
</evidence>
<dbReference type="Pfam" id="PF09802">
    <property type="entry name" value="Sec66"/>
    <property type="match status" value="1"/>
</dbReference>
<dbReference type="VEuPathDB" id="MicrosporidiaDB:SLOPH_1604"/>
<dbReference type="Proteomes" id="UP000014978">
    <property type="component" value="Unassembled WGS sequence"/>
</dbReference>
<protein>
    <submittedName>
        <fullName evidence="2">Sec 66 endoplasmic reticulum translocation complex</fullName>
    </submittedName>
</protein>
<dbReference type="AlphaFoldDB" id="S7WA58"/>
<comment type="caution">
    <text evidence="2">The sequence shown here is derived from an EMBL/GenBank/DDBJ whole genome shotgun (WGS) entry which is preliminary data.</text>
</comment>
<dbReference type="STRING" id="1358809.S7WA58"/>
<reference evidence="3" key="1">
    <citation type="journal article" date="2013" name="PLoS Genet.">
        <title>The genome of Spraguea lophii and the basis of host-microsporidian interactions.</title>
        <authorList>
            <person name="Campbell S.E."/>
            <person name="Williams T.A."/>
            <person name="Yousuf A."/>
            <person name="Soanes D.M."/>
            <person name="Paszkiewicz K.H."/>
            <person name="Williams B.A.P."/>
        </authorList>
    </citation>
    <scope>NUCLEOTIDE SEQUENCE [LARGE SCALE GENOMIC DNA]</scope>
    <source>
        <strain evidence="3">42_110</strain>
    </source>
</reference>
<dbReference type="OrthoDB" id="2189913at2759"/>
<dbReference type="GO" id="GO:0031204">
    <property type="term" value="P:post-translational protein targeting to membrane, translocation"/>
    <property type="evidence" value="ECO:0007669"/>
    <property type="project" value="InterPro"/>
</dbReference>
<sequence length="170" mass="20208">MIEALIICISVLIITGTFFAKGRNKDKSGECSEELEKYYSLLEDKVPTQILYKQLILCAKRITEEANNIEDEKEKMYYLYMDRLISESWWSELKDRMKVLKNEKILIYGEAESIQQGFGEKIFELSKKLQEKKKSTKHHKDDDIFYKKKKEALERELYKKMCLQRGVTIK</sequence>
<gene>
    <name evidence="2" type="ORF">SLOPH_1604</name>
</gene>
<proteinExistence type="predicted"/>
<organism evidence="2 3">
    <name type="scientific">Spraguea lophii (strain 42_110)</name>
    <name type="common">Microsporidian parasite</name>
    <dbReference type="NCBI Taxonomy" id="1358809"/>
    <lineage>
        <taxon>Eukaryota</taxon>
        <taxon>Fungi</taxon>
        <taxon>Fungi incertae sedis</taxon>
        <taxon>Microsporidia</taxon>
        <taxon>Spragueidae</taxon>
        <taxon>Spraguea</taxon>
    </lineage>
</organism>
<feature type="chain" id="PRO_5004546786" evidence="1">
    <location>
        <begin position="23"/>
        <end position="170"/>
    </location>
</feature>
<keyword evidence="1" id="KW-0732">Signal</keyword>
<name>S7WA58_SPRLO</name>
<keyword evidence="3" id="KW-1185">Reference proteome</keyword>
<evidence type="ECO:0000313" key="3">
    <source>
        <dbReference type="Proteomes" id="UP000014978"/>
    </source>
</evidence>
<evidence type="ECO:0000256" key="1">
    <source>
        <dbReference type="SAM" id="SignalP"/>
    </source>
</evidence>
<dbReference type="GO" id="GO:0031207">
    <property type="term" value="C:Sec62/Sec63 complex"/>
    <property type="evidence" value="ECO:0007669"/>
    <property type="project" value="InterPro"/>
</dbReference>